<evidence type="ECO:0000256" key="2">
    <source>
        <dbReference type="SAM" id="Phobius"/>
    </source>
</evidence>
<feature type="transmembrane region" description="Helical" evidence="2">
    <location>
        <begin position="147"/>
        <end position="167"/>
    </location>
</feature>
<proteinExistence type="predicted"/>
<keyword evidence="2" id="KW-0472">Membrane</keyword>
<protein>
    <recommendedName>
        <fullName evidence="5">Tape measure protein</fullName>
    </recommendedName>
</protein>
<keyword evidence="2" id="KW-1133">Transmembrane helix</keyword>
<keyword evidence="4" id="KW-1185">Reference proteome</keyword>
<accession>A0A6G4WS09</accession>
<evidence type="ECO:0000313" key="3">
    <source>
        <dbReference type="EMBL" id="NGO67888.1"/>
    </source>
</evidence>
<feature type="coiled-coil region" evidence="1">
    <location>
        <begin position="685"/>
        <end position="712"/>
    </location>
</feature>
<organism evidence="3 4">
    <name type="scientific">Streptomyces boncukensis</name>
    <dbReference type="NCBI Taxonomy" id="2711219"/>
    <lineage>
        <taxon>Bacteria</taxon>
        <taxon>Bacillati</taxon>
        <taxon>Actinomycetota</taxon>
        <taxon>Actinomycetes</taxon>
        <taxon>Kitasatosporales</taxon>
        <taxon>Streptomycetaceae</taxon>
        <taxon>Streptomyces</taxon>
    </lineage>
</organism>
<keyword evidence="2" id="KW-0812">Transmembrane</keyword>
<feature type="transmembrane region" description="Helical" evidence="2">
    <location>
        <begin position="660"/>
        <end position="682"/>
    </location>
</feature>
<sequence>MAEGLQAGRLEVPVTSDLAGFAQELRTKVEAAAEGLAVKVKVKVDAKGLRKKLKTAVKEASKGVHAKIKVKVDDHRLRTELDAIARRVSGADVRLPVRPDGDSDGHGRGGGLLSRLRGLIGGAQEEADRTPVTVPVRMRRPRRRGMLRMLGIGSLLAVAQPAVAALTQYGAALTALVSAAAPAVGVLGALPGLITAAGAAAIGTRVAFGGFGEALKQTFKAQQQAASGAKQTKAQQQALAESLDGLSASARKTITHISGLRGAWSKMRQSVQERFFSKIEKEIKPLSSATLPLLRDSLGDAAGEMGSLAKRGAQFMQTGVFRRDFRKIAATNSTAIGHMTDGLANLGHASLDFLVGSGPFVERVSQGVERFTRWARASAKAGRETGSLARFLDKAGDKAAQLGRTTLQAGKGITGVGRAAEETGNALLDGLEGTMIRFNRWANSAKGQLSMKRLFSDAAPTFHELNRLVGDFFRGLGRAARDSGVTNLIRQIRTQLMPALGTFFNSIGHSIGPSLVSLVSNLATAIGNLSAAGSGLGVLLVAFNGLLHTFNSLMSVIPGANTALAAFLGTMLALKIVTGVAGMLRNLGAQARTAGASITRLGSTMRGTLGPGVVGPQISMWQRMGAAYRSSAQEGGRLTGTLRGVGAASRVVSRTAGGMVSALGGPLGLAITGVTIGLGLLASKQEAAARAAQAHEERIDQLSQALIESNGEIDANVRAQAAQLLQDTKVADGKGKLVDRMREAGVSLGELTDAYLEQDGSLGKLQKRLEATAKANMEWITTGQGAVQAYNKQGLKAARAADALKSVRGELGKAKQGYKDLAGVGDRGTDAFTQLRAAVDGMSRSTASADDKVNSLKRALDALNGGSESFHDAQTRVNAAILAVNDAIDQNKHKLDDAAKKLIQADGSINTASRTGQQFSANLKELRDSAAAAAVAAVDMAKVNGQPLAGALKKGQAEMNKARSAAVRYGMDLGLTKQQAEGLADKMGLMPETVTMLLKAKGITKTNTELLALSGRLLSLPDKKELKIDAPTGDTIAALRSLGFEVHRIPGTKKVAISSPTGEARTNLKALVTDLSRVPRGKKVTVRAVISRAIADLQAVKRKVASTHGKTIVMRAPTAVARAELERLGFKIRNTKGKNVRITVPTGSQRAGVASLRQAINSLRSRTITVRTNYVYSGKTKAAMKKGTFAPGGSYWNADGNIFAGRARAYANGGTERHVAQISPPHPTFRLWAEPETGGEAYIPLAREKRRRSEAILAQVARIFGGQVVYFAHGAVAQQASAGPMRLHRTSTQASIPRSQRTQAAAPALIGGDLNLTMTAERTTPGQALADAMYELRKIRRGGAHATA</sequence>
<reference evidence="3 4" key="1">
    <citation type="submission" date="2020-02" db="EMBL/GenBank/DDBJ databases">
        <title>Whole-genome analyses of novel actinobacteria.</title>
        <authorList>
            <person name="Sahin N."/>
            <person name="Tatar D."/>
        </authorList>
    </citation>
    <scope>NUCLEOTIDE SEQUENCE [LARGE SCALE GENOMIC DNA]</scope>
    <source>
        <strain evidence="3 4">SB3404</strain>
    </source>
</reference>
<feature type="transmembrane region" description="Helical" evidence="2">
    <location>
        <begin position="522"/>
        <end position="543"/>
    </location>
</feature>
<dbReference type="Proteomes" id="UP000477722">
    <property type="component" value="Unassembled WGS sequence"/>
</dbReference>
<evidence type="ECO:0000256" key="1">
    <source>
        <dbReference type="SAM" id="Coils"/>
    </source>
</evidence>
<evidence type="ECO:0000313" key="4">
    <source>
        <dbReference type="Proteomes" id="UP000477722"/>
    </source>
</evidence>
<keyword evidence="1" id="KW-0175">Coiled coil</keyword>
<dbReference type="EMBL" id="JAAKZZ010000035">
    <property type="protein sequence ID" value="NGO67888.1"/>
    <property type="molecule type" value="Genomic_DNA"/>
</dbReference>
<dbReference type="Gene3D" id="1.20.1170.10">
    <property type="match status" value="1"/>
</dbReference>
<evidence type="ECO:0008006" key="5">
    <source>
        <dbReference type="Google" id="ProtNLM"/>
    </source>
</evidence>
<comment type="caution">
    <text evidence="3">The sequence shown here is derived from an EMBL/GenBank/DDBJ whole genome shotgun (WGS) entry which is preliminary data.</text>
</comment>
<feature type="transmembrane region" description="Helical" evidence="2">
    <location>
        <begin position="179"/>
        <end position="202"/>
    </location>
</feature>
<name>A0A6G4WS09_9ACTN</name>
<feature type="transmembrane region" description="Helical" evidence="2">
    <location>
        <begin position="563"/>
        <end position="584"/>
    </location>
</feature>
<gene>
    <name evidence="3" type="ORF">G5C65_05855</name>
</gene>